<sequence length="291" mass="32874">MLLQVASSDMLNTELIDVSTRRVMYTVATIQEESEEGYSEEENDLKELWSELEGSEFARLKPQDDASKSDAPSGQLVSSESATAIIQRRTCIHSHTGTLVADIIWRGRRPDIYIYPGKFSHSQDDQSPDSEKIEQTQQKRPEAKIRFRHLSELFDAYNTKTISNKLAIPSRFDPKLVWTATATSLKLLDHSDVNRVSVKAAFHHNSICLHTPQILKSSQSSQSPATKRKLLQTCIPGLGHSYLNLNIASHESYSSLVPVQEVEIIVSFFMMEILRRGRFSSLILSPYVFSD</sequence>
<dbReference type="Proteomes" id="UP000772434">
    <property type="component" value="Unassembled WGS sequence"/>
</dbReference>
<dbReference type="OrthoDB" id="3258136at2759"/>
<evidence type="ECO:0000313" key="3">
    <source>
        <dbReference type="Proteomes" id="UP000772434"/>
    </source>
</evidence>
<evidence type="ECO:0000313" key="2">
    <source>
        <dbReference type="EMBL" id="KAF9077140.1"/>
    </source>
</evidence>
<reference evidence="2" key="1">
    <citation type="submission" date="2020-11" db="EMBL/GenBank/DDBJ databases">
        <authorList>
            <consortium name="DOE Joint Genome Institute"/>
            <person name="Ahrendt S."/>
            <person name="Riley R."/>
            <person name="Andreopoulos W."/>
            <person name="Labutti K."/>
            <person name="Pangilinan J."/>
            <person name="Ruiz-Duenas F.J."/>
            <person name="Barrasa J.M."/>
            <person name="Sanchez-Garcia M."/>
            <person name="Camarero S."/>
            <person name="Miyauchi S."/>
            <person name="Serrano A."/>
            <person name="Linde D."/>
            <person name="Babiker R."/>
            <person name="Drula E."/>
            <person name="Ayuso-Fernandez I."/>
            <person name="Pacheco R."/>
            <person name="Padilla G."/>
            <person name="Ferreira P."/>
            <person name="Barriuso J."/>
            <person name="Kellner H."/>
            <person name="Castanera R."/>
            <person name="Alfaro M."/>
            <person name="Ramirez L."/>
            <person name="Pisabarro A.G."/>
            <person name="Kuo A."/>
            <person name="Tritt A."/>
            <person name="Lipzen A."/>
            <person name="He G."/>
            <person name="Yan M."/>
            <person name="Ng V."/>
            <person name="Cullen D."/>
            <person name="Martin F."/>
            <person name="Rosso M.-N."/>
            <person name="Henrissat B."/>
            <person name="Hibbett D."/>
            <person name="Martinez A.T."/>
            <person name="Grigoriev I.V."/>
        </authorList>
    </citation>
    <scope>NUCLEOTIDE SEQUENCE</scope>
    <source>
        <strain evidence="2">AH 40177</strain>
    </source>
</reference>
<feature type="region of interest" description="Disordered" evidence="1">
    <location>
        <begin position="60"/>
        <end position="79"/>
    </location>
</feature>
<protein>
    <submittedName>
        <fullName evidence="2">Uncharacterized protein</fullName>
    </submittedName>
</protein>
<feature type="compositionally biased region" description="Basic and acidic residues" evidence="1">
    <location>
        <begin position="121"/>
        <end position="141"/>
    </location>
</feature>
<feature type="region of interest" description="Disordered" evidence="1">
    <location>
        <begin position="117"/>
        <end position="141"/>
    </location>
</feature>
<dbReference type="EMBL" id="JADNRY010000004">
    <property type="protein sequence ID" value="KAF9077140.1"/>
    <property type="molecule type" value="Genomic_DNA"/>
</dbReference>
<keyword evidence="3" id="KW-1185">Reference proteome</keyword>
<accession>A0A9P5QB24</accession>
<evidence type="ECO:0000256" key="1">
    <source>
        <dbReference type="SAM" id="MobiDB-lite"/>
    </source>
</evidence>
<dbReference type="AlphaFoldDB" id="A0A9P5QB24"/>
<name>A0A9P5QB24_9AGAR</name>
<proteinExistence type="predicted"/>
<gene>
    <name evidence="2" type="ORF">BDP27DRAFT_598694</name>
</gene>
<feature type="compositionally biased region" description="Polar residues" evidence="1">
    <location>
        <begin position="70"/>
        <end position="79"/>
    </location>
</feature>
<organism evidence="2 3">
    <name type="scientific">Rhodocollybia butyracea</name>
    <dbReference type="NCBI Taxonomy" id="206335"/>
    <lineage>
        <taxon>Eukaryota</taxon>
        <taxon>Fungi</taxon>
        <taxon>Dikarya</taxon>
        <taxon>Basidiomycota</taxon>
        <taxon>Agaricomycotina</taxon>
        <taxon>Agaricomycetes</taxon>
        <taxon>Agaricomycetidae</taxon>
        <taxon>Agaricales</taxon>
        <taxon>Marasmiineae</taxon>
        <taxon>Omphalotaceae</taxon>
        <taxon>Rhodocollybia</taxon>
    </lineage>
</organism>
<comment type="caution">
    <text evidence="2">The sequence shown here is derived from an EMBL/GenBank/DDBJ whole genome shotgun (WGS) entry which is preliminary data.</text>
</comment>